<dbReference type="SMART" id="SM00973">
    <property type="entry name" value="Sec63"/>
    <property type="match status" value="1"/>
</dbReference>
<dbReference type="SUPFAM" id="SSF48371">
    <property type="entry name" value="ARM repeat"/>
    <property type="match status" value="5"/>
</dbReference>
<gene>
    <name evidence="8" type="ORF">EEDITHA_LOCUS15469</name>
</gene>
<dbReference type="Gene3D" id="1.10.150.20">
    <property type="entry name" value="5' to 3' exonuclease, C-terminal subdomain"/>
    <property type="match status" value="1"/>
</dbReference>
<reference evidence="8" key="1">
    <citation type="submission" date="2022-03" db="EMBL/GenBank/DDBJ databases">
        <authorList>
            <person name="Tunstrom K."/>
        </authorList>
    </citation>
    <scope>NUCLEOTIDE SEQUENCE</scope>
</reference>
<keyword evidence="4" id="KW-0347">Helicase</keyword>
<dbReference type="Gene3D" id="1.10.3380.10">
    <property type="entry name" value="Sec63 N-terminal domain-like domain"/>
    <property type="match status" value="1"/>
</dbReference>
<dbReference type="InterPro" id="IPR050474">
    <property type="entry name" value="Hel308_SKI2-like"/>
</dbReference>
<keyword evidence="3" id="KW-0378">Hydrolase</keyword>
<dbReference type="SMART" id="SM00487">
    <property type="entry name" value="DEXDc"/>
    <property type="match status" value="1"/>
</dbReference>
<dbReference type="Gene3D" id="3.40.50.300">
    <property type="entry name" value="P-loop containing nucleotide triphosphate hydrolases"/>
    <property type="match status" value="4"/>
</dbReference>
<proteinExistence type="predicted"/>
<protein>
    <submittedName>
        <fullName evidence="8">Uncharacterized protein</fullName>
    </submittedName>
</protein>
<dbReference type="GO" id="GO:0003676">
    <property type="term" value="F:nucleic acid binding"/>
    <property type="evidence" value="ECO:0007669"/>
    <property type="project" value="InterPro"/>
</dbReference>
<dbReference type="PROSITE" id="PS51194">
    <property type="entry name" value="HELICASE_CTER"/>
    <property type="match status" value="1"/>
</dbReference>
<keyword evidence="1" id="KW-0677">Repeat</keyword>
<feature type="domain" description="Helicase ATP-binding" evidence="6">
    <location>
        <begin position="712"/>
        <end position="887"/>
    </location>
</feature>
<evidence type="ECO:0000313" key="8">
    <source>
        <dbReference type="EMBL" id="CAH2100631.1"/>
    </source>
</evidence>
<dbReference type="FunFam" id="1.10.10.10:FF:000024">
    <property type="entry name" value="U5 small nuclear ribonucleoprotein helicase"/>
    <property type="match status" value="1"/>
</dbReference>
<dbReference type="FunFam" id="1.10.3380.10:FF:000001">
    <property type="entry name" value="U5 small nuclear ribonucleoprotein helicase"/>
    <property type="match status" value="1"/>
</dbReference>
<name>A0AAU9UNQ0_EUPED</name>
<dbReference type="Gene3D" id="2.60.40.150">
    <property type="entry name" value="C2 domain"/>
    <property type="match status" value="1"/>
</dbReference>
<dbReference type="PROSITE" id="PS51192">
    <property type="entry name" value="HELICASE_ATP_BIND_1"/>
    <property type="match status" value="1"/>
</dbReference>
<dbReference type="InterPro" id="IPR011545">
    <property type="entry name" value="DEAD/DEAH_box_helicase_dom"/>
</dbReference>
<dbReference type="Pfam" id="PF23445">
    <property type="entry name" value="WHD_SNRNP200"/>
    <property type="match status" value="1"/>
</dbReference>
<evidence type="ECO:0000256" key="5">
    <source>
        <dbReference type="ARBA" id="ARBA00022840"/>
    </source>
</evidence>
<dbReference type="SMART" id="SM00490">
    <property type="entry name" value="HELICc"/>
    <property type="match status" value="1"/>
</dbReference>
<dbReference type="GO" id="GO:0000712">
    <property type="term" value="P:resolution of meiotic recombination intermediates"/>
    <property type="evidence" value="ECO:0007669"/>
    <property type="project" value="TreeGrafter"/>
</dbReference>
<dbReference type="InterPro" id="IPR001650">
    <property type="entry name" value="Helicase_C-like"/>
</dbReference>
<dbReference type="InterPro" id="IPR057842">
    <property type="entry name" value="WH_MER3"/>
</dbReference>
<dbReference type="Pfam" id="PF02889">
    <property type="entry name" value="Sec63"/>
    <property type="match status" value="1"/>
</dbReference>
<dbReference type="SUPFAM" id="SSF52540">
    <property type="entry name" value="P-loop containing nucleoside triphosphate hydrolases"/>
    <property type="match status" value="3"/>
</dbReference>
<sequence>MPYNIIGGGLGVFFPCYDCQVRLVGLSATLPNYTDVAAFLRVKPEKGLFYFDNSFRPVALEQQYIGVTEKKALKRFQVMNDIVYEKAMEHAGRNQILVFVHSRKETGKTARAIRDMCLEKDTLGQFLREGSASVEVLRTEAEQVKNPELRELLPYGFAIHHAGMSRVDRTLVEDLFADRHIQVLVSTATLAWGVNLPAHTVIVKGTQVYSPEKGRWSELGALDVLQMLGRAGRPQYDTKGEGILITNHSELQYYLSLLNQQLPIESQLISKLPDALNAEIVLGSVQSVRDAVTWLGYTYLYIRMLRQPALYGISPEKLQEDSLLELHRADLIHTAACLLDKAGLVKYERKSGHFQATELGRIASHFYCTYETMQSYNQLLKPTLAEIELFRVFSLSAEFKHITVRDEEKLELHKLMERVPIPIKESIEEPSAKINVLLQAYISQLKLEGFALMADMVYVTQSAARLLRALFEIVLHRGWAQLVDKTLALCKMVDRRMWQSMSPLRQFRKMPEEVIKKLEKKNFPWEKLYELGPNEIGELVRAPKLGKMIHKYVHQFPKLELSTHIQPVTRSTLRVELTITPDFQWDEKIHGQSEAFWILVEDVDSEVILHHEYFLLKQKYCRDEHHVKLFVPVFEPLPPQYFLRVVSDRWIAAETQLPVSFRHLILPEKNLPPTELLDLQPLPISALRNAKFEELYADTFPQFNPVQTQVFNAVYNSDENVFVGAPAGSGKSVVAELALLRLLTTNAAGRAVYLLPKDALADIVFADWYHKFGTRFNLKVVQLTGETATDHKLLNKGQIIITTAEKWDVLSRRWKVRKSVQSVSLLIADALQLLGGEEGPVLEVALSRMRYIASQTGRPIRIVALSLPLADARDVWQWLGCNANCAFNFHPSVRPLPLELHVQGFNISHAASRLAAMTKPIYNAIVRHAGGKPCVVFVPSRRHARLLAADLLALAAATGAPGRFLRARPDLLQPFLKKLQDKVGTVRQGQRQRQRHARLLAADLLALAAATGAPGRFLRARPDLLQPFLKKLQDKVGTVRQGQRQRHARLLAADLLALAAATGAPGRFLRARPDLLQPFLKKLQDKVGTVRQGQRQRQRHARLLAADLLALAAATGAPGRFLRARPDLLQPFLKKLQDKVGTVRQGQRQRQRHARLLAADLLALAAATGAPGRFLRARPDLLQPFLKKLQDKVGTVRQGQRQRQRHARLLAADLLALAAATGAPGRFLRARPDLLQPFLKKLQDKVGTVRQGQRQRQRHARLLAADLLALAAATGAPGRFLRARPDLLQPFLKKLQDKVGTVRQGQRQRHARLLAADLLALAAATGAPGRFLRARPDLLQPFLKKLQDKVGTVRQGQRQRQRHARLLAADLLALAAATGAPGRFLRARPDLLQPFLKKLQDKVGTVRQGQRQRQRHARLLAADLLALAAATGAPGRFLRARPDLLQPFLKKLQDKPFLKKLQDKVGTVRQGQRQRQRHARLLAADLLALAAATGAPGRFLRARPDLLQPFLKKLQDKVGTVRQGQRQRQRHARLLAADLLALAAATGAPGRFLRARPDLLQPFLKKLQDKVGTVRQGQRQRQRHARLLAADLLALAAATGAPGRFLRARPDLLQPFLKKLQDKVGTVRQGQRQRHARLLAADLLALAAATGAPGRFLRARPDLLQPFLKKLQDKVGTVRQGQRQRQRHARLLAADLLALAAATGAPGRFLRARPDLLQPFLKKLQDKVGTVRQGQRQRQRHARLLAADLLALAAATGAPGRFLRARPDLLQPFLKKLQDKVGTVRQGQRQRQRHARLLAADLLALAAATGAPGRFLRARPDLLQPFLKKLQDKVGTVRQGQRQRQRHARLLAADLLALAAATGAPGRFLRARPDLLQPFLKKLQDKVGTVRQGQRQRHARLLAADLLALAAATGAPGRFLRARPDLLQPFLKKLQDKVGTVRQGQRQRQRHARLLAADLLALAAATGAPGRFLRARPDLLQPFLKKLQDKVGTVRQGQRQRQRHARLLAADLLALAAATGAPGRFLRARPDLLQPFLKKLQDKVGTVRQGQRQRHARLLAADLLALAAATGAPGRFLRARPDLLQPFLKKLQDKVGTVRQGQRQRQRHARLLAADLLALAAATGAPGRFLRARPDLLQPFLKKLQDKVGTVRQGQRQRHARLLAADLLALAAATGAPGRFLRARPDLLQPFLKKLQDKVGTVRQGQRQRQRHARLLAADLLALAAATGAPGRFLRARPDLLQPFLKKLQDKVGTVRQGQRQRHARLLAADLLALAAATGAPGRFLRARPDLLQPFLKKLQDKVGTVRQGQRQRQRHARLLAADLLALAAATGAPGRFLRARPDLLQPFLKKLQDKVQCDRDRRQRHARLLAADLLALAAATGAPGRFLRARPDLLQPFLKKLQDKVGTVRQGQRQRQRHARLLAADLLALAAATGAPGRFLRARPDLLQPFLKKLQDKVGTVRQGQRQRQRHARLLAADLLALAAATGAPGRFLRARPDLLQPFLKKLQDKPFLKKLQDKVGTVRQGQRQRQRHARLLAADLLALAAATGAPGRFLRARPDLLQPFLKKLQDKVGTVRQGQRQRQRHARLLAADLLALAAATGAPGRFLRARPDLLQPFLKKLQDKVGTVRQGQRQRHARLLAADLLALAAATGAPGRFLRARPDLLQPFLKKLQDKPFLKKLQDKVGTVRQGQRQRQRHARLLAADLLALAAATGAPGRFLRARPDLLQPFLKKLQDKVGTVRQGQRQRQRHARLLAADLLALAAATGAPGRFLRARPDLLQPFLKKLQDKVGTVRQGQRRQRHARLLAADLLALAAATGAPGRFLRARPDLLQPFLKKLQDKVGTVRQGQRQRQRHARLLAADLLALAAATGAPGRFLRARPDLLQPFLKKLQDKVGTVRQGQRQRHARLLAADLLALAAATGAPGRFLRARPDLLQPFLKKLQDKVGTVRQGQRQRQRHARLLAADLLALAAATGAPGRFLRARPDLLQPFLKKLQDKVGTVRQGQRQRQRHARLLAADLLALAAATGAPGRFLRARPDLLQPFLKKLQDKPFLKKLQDKVGTVRQGQRQRQRHARLLAADLLALAAATGAPGRFLRARPDLLQPFLKKLQDKVGTVRQGQRQRQRHARLLAADLLALAAATGAPGRFLRARPDLLQPFLKKLQDKVGTVRQGQRQRHARLLAADLLALAAATGAPGRFLRARPDLLQPFLKKLQDKVGTVRQGQRQRQRHARLLAADLLALAAATGAPGRFLRARPDLLQPFLKKLQDKVGTVRQGQRQRHARLLAADLLALAAATGAPGRFLRARPDLLQPFLKKLQDKVGTVRQGQRQRQRHARLLAADLLALAAATGAPGRFLRARPDLLQPFLKKLQDKVGTVRQGQRQRQRHARLLAADLLALAAATGAPGRFLRARPDLLQPFLKKLQDKVGTVRQGQRQRHARLLAADLLALAAATGAPGRFLRARPDLLQPFLKKLQDKVGTVRQGQRQRHARLLAADLLALAAATGAPGRFLRARPDLL</sequence>
<dbReference type="GO" id="GO:0005634">
    <property type="term" value="C:nucleus"/>
    <property type="evidence" value="ECO:0007669"/>
    <property type="project" value="TreeGrafter"/>
</dbReference>
<feature type="domain" description="Helicase C-terminal" evidence="7">
    <location>
        <begin position="59"/>
        <end position="296"/>
    </location>
</feature>
<dbReference type="InterPro" id="IPR036388">
    <property type="entry name" value="WH-like_DNA-bd_sf"/>
</dbReference>
<dbReference type="InterPro" id="IPR027417">
    <property type="entry name" value="P-loop_NTPase"/>
</dbReference>
<dbReference type="InterPro" id="IPR036390">
    <property type="entry name" value="WH_DNA-bd_sf"/>
</dbReference>
<dbReference type="CDD" id="cd18021">
    <property type="entry name" value="DEXHc_Brr2_2"/>
    <property type="match status" value="1"/>
</dbReference>
<accession>A0AAU9UNQ0</accession>
<dbReference type="Proteomes" id="UP001153954">
    <property type="component" value="Unassembled WGS sequence"/>
</dbReference>
<evidence type="ECO:0000259" key="7">
    <source>
        <dbReference type="PROSITE" id="PS51194"/>
    </source>
</evidence>
<comment type="caution">
    <text evidence="8">The sequence shown here is derived from an EMBL/GenBank/DDBJ whole genome shotgun (WGS) entry which is preliminary data.</text>
</comment>
<dbReference type="SUPFAM" id="SSF158702">
    <property type="entry name" value="Sec63 N-terminal domain-like"/>
    <property type="match status" value="1"/>
</dbReference>
<dbReference type="InterPro" id="IPR014001">
    <property type="entry name" value="Helicase_ATP-bd"/>
</dbReference>
<evidence type="ECO:0000256" key="3">
    <source>
        <dbReference type="ARBA" id="ARBA00022801"/>
    </source>
</evidence>
<dbReference type="InterPro" id="IPR011989">
    <property type="entry name" value="ARM-like"/>
</dbReference>
<dbReference type="SUPFAM" id="SSF46785">
    <property type="entry name" value="Winged helix' DNA-binding domain"/>
    <property type="match status" value="1"/>
</dbReference>
<dbReference type="InterPro" id="IPR016024">
    <property type="entry name" value="ARM-type_fold"/>
</dbReference>
<dbReference type="FunFam" id="2.60.40.150:FF:000004">
    <property type="entry name" value="RNA helicase, activating signal cointegrator 1"/>
    <property type="match status" value="1"/>
</dbReference>
<organism evidence="8 9">
    <name type="scientific">Euphydryas editha</name>
    <name type="common">Edith's checkerspot</name>
    <dbReference type="NCBI Taxonomy" id="104508"/>
    <lineage>
        <taxon>Eukaryota</taxon>
        <taxon>Metazoa</taxon>
        <taxon>Ecdysozoa</taxon>
        <taxon>Arthropoda</taxon>
        <taxon>Hexapoda</taxon>
        <taxon>Insecta</taxon>
        <taxon>Pterygota</taxon>
        <taxon>Neoptera</taxon>
        <taxon>Endopterygota</taxon>
        <taxon>Lepidoptera</taxon>
        <taxon>Glossata</taxon>
        <taxon>Ditrysia</taxon>
        <taxon>Papilionoidea</taxon>
        <taxon>Nymphalidae</taxon>
        <taxon>Nymphalinae</taxon>
        <taxon>Euphydryas</taxon>
    </lineage>
</organism>
<dbReference type="InterPro" id="IPR004179">
    <property type="entry name" value="Sec63-dom"/>
</dbReference>
<evidence type="ECO:0000259" key="6">
    <source>
        <dbReference type="PROSITE" id="PS51192"/>
    </source>
</evidence>
<dbReference type="Gene3D" id="1.25.10.10">
    <property type="entry name" value="Leucine-rich Repeat Variant"/>
    <property type="match status" value="1"/>
</dbReference>
<dbReference type="Gene3D" id="1.10.10.10">
    <property type="entry name" value="Winged helix-like DNA-binding domain superfamily/Winged helix DNA-binding domain"/>
    <property type="match status" value="1"/>
</dbReference>
<evidence type="ECO:0000256" key="2">
    <source>
        <dbReference type="ARBA" id="ARBA00022741"/>
    </source>
</evidence>
<evidence type="ECO:0000256" key="1">
    <source>
        <dbReference type="ARBA" id="ARBA00022737"/>
    </source>
</evidence>
<dbReference type="InterPro" id="IPR035892">
    <property type="entry name" value="C2_domain_sf"/>
</dbReference>
<dbReference type="Pfam" id="PF00270">
    <property type="entry name" value="DEAD"/>
    <property type="match status" value="1"/>
</dbReference>
<dbReference type="GO" id="GO:0003678">
    <property type="term" value="F:DNA helicase activity"/>
    <property type="evidence" value="ECO:0007669"/>
    <property type="project" value="TreeGrafter"/>
</dbReference>
<dbReference type="Pfam" id="PF00271">
    <property type="entry name" value="Helicase_C"/>
    <property type="match status" value="1"/>
</dbReference>
<dbReference type="GO" id="GO:0005524">
    <property type="term" value="F:ATP binding"/>
    <property type="evidence" value="ECO:0007669"/>
    <property type="project" value="UniProtKB-KW"/>
</dbReference>
<evidence type="ECO:0000313" key="9">
    <source>
        <dbReference type="Proteomes" id="UP001153954"/>
    </source>
</evidence>
<dbReference type="EMBL" id="CAKOGL010000023">
    <property type="protein sequence ID" value="CAH2100631.1"/>
    <property type="molecule type" value="Genomic_DNA"/>
</dbReference>
<dbReference type="FunFam" id="3.40.50.300:FF:000062">
    <property type="entry name" value="U5 small nuclear ribonucleoprotein helicase"/>
    <property type="match status" value="1"/>
</dbReference>
<keyword evidence="5" id="KW-0067">ATP-binding</keyword>
<dbReference type="GO" id="GO:0016787">
    <property type="term" value="F:hydrolase activity"/>
    <property type="evidence" value="ECO:0007669"/>
    <property type="project" value="UniProtKB-KW"/>
</dbReference>
<dbReference type="PANTHER" id="PTHR47961:SF4">
    <property type="entry name" value="ACTIVATING SIGNAL COINTEGRATOR 1 COMPLEX SUBUNIT 3"/>
    <property type="match status" value="1"/>
</dbReference>
<dbReference type="PANTHER" id="PTHR47961">
    <property type="entry name" value="DNA POLYMERASE THETA, PUTATIVE (AFU_ORTHOLOGUE AFUA_1G05260)-RELATED"/>
    <property type="match status" value="1"/>
</dbReference>
<evidence type="ECO:0000256" key="4">
    <source>
        <dbReference type="ARBA" id="ARBA00022806"/>
    </source>
</evidence>
<dbReference type="FunFam" id="3.40.50.300:FF:000254">
    <property type="entry name" value="U5 small nuclear ribonucleoprotein helicase"/>
    <property type="match status" value="1"/>
</dbReference>
<keyword evidence="9" id="KW-1185">Reference proteome</keyword>
<dbReference type="CDD" id="cd18795">
    <property type="entry name" value="SF2_C_Ski2"/>
    <property type="match status" value="1"/>
</dbReference>
<dbReference type="FunFam" id="1.10.150.20:FF:000004">
    <property type="entry name" value="U5 small nuclear ribonucleoprotein helicase"/>
    <property type="match status" value="1"/>
</dbReference>
<keyword evidence="2" id="KW-0547">Nucleotide-binding</keyword>